<organism evidence="2 3">
    <name type="scientific">Ancylostoma duodenale</name>
    <dbReference type="NCBI Taxonomy" id="51022"/>
    <lineage>
        <taxon>Eukaryota</taxon>
        <taxon>Metazoa</taxon>
        <taxon>Ecdysozoa</taxon>
        <taxon>Nematoda</taxon>
        <taxon>Chromadorea</taxon>
        <taxon>Rhabditida</taxon>
        <taxon>Rhabditina</taxon>
        <taxon>Rhabditomorpha</taxon>
        <taxon>Strongyloidea</taxon>
        <taxon>Ancylostomatidae</taxon>
        <taxon>Ancylostomatinae</taxon>
        <taxon>Ancylostoma</taxon>
    </lineage>
</organism>
<evidence type="ECO:0000313" key="2">
    <source>
        <dbReference type="EMBL" id="KIH59277.1"/>
    </source>
</evidence>
<accession>A0A0C2DAC3</accession>
<keyword evidence="1" id="KW-0812">Transmembrane</keyword>
<sequence length="156" mass="17879">MSSEEVVIFIALLTAFCITVAHPFLVAGCIAAFVGYIRYFAPRLDVPDSIPQENTLSEPEQVSFISSELDEEEEEEVPRSWGARKVQILTSEPEDVEEEVVHIEKPVEQKKKKSQKEILAEIQEAEEREKYSKLLLTYQVPNMTAYYESLVRILQN</sequence>
<dbReference type="AlphaFoldDB" id="A0A0C2DAC3"/>
<protein>
    <submittedName>
        <fullName evidence="2">Uncharacterized protein</fullName>
    </submittedName>
</protein>
<keyword evidence="1" id="KW-0472">Membrane</keyword>
<gene>
    <name evidence="2" type="ORF">ANCDUO_10495</name>
</gene>
<name>A0A0C2DAC3_9BILA</name>
<evidence type="ECO:0000313" key="3">
    <source>
        <dbReference type="Proteomes" id="UP000054047"/>
    </source>
</evidence>
<proteinExistence type="predicted"/>
<dbReference type="EMBL" id="KN732149">
    <property type="protein sequence ID" value="KIH59277.1"/>
    <property type="molecule type" value="Genomic_DNA"/>
</dbReference>
<feature type="transmembrane region" description="Helical" evidence="1">
    <location>
        <begin position="6"/>
        <end position="34"/>
    </location>
</feature>
<dbReference type="Proteomes" id="UP000054047">
    <property type="component" value="Unassembled WGS sequence"/>
</dbReference>
<dbReference type="OrthoDB" id="5825952at2759"/>
<keyword evidence="3" id="KW-1185">Reference proteome</keyword>
<reference evidence="2 3" key="1">
    <citation type="submission" date="2013-12" db="EMBL/GenBank/DDBJ databases">
        <title>Draft genome of the parsitic nematode Ancylostoma duodenale.</title>
        <authorList>
            <person name="Mitreva M."/>
        </authorList>
    </citation>
    <scope>NUCLEOTIDE SEQUENCE [LARGE SCALE GENOMIC DNA]</scope>
    <source>
        <strain evidence="2 3">Zhejiang</strain>
    </source>
</reference>
<keyword evidence="1" id="KW-1133">Transmembrane helix</keyword>
<evidence type="ECO:0000256" key="1">
    <source>
        <dbReference type="SAM" id="Phobius"/>
    </source>
</evidence>